<evidence type="ECO:0000256" key="1">
    <source>
        <dbReference type="ARBA" id="ARBA00006568"/>
    </source>
</evidence>
<keyword evidence="5" id="KW-1185">Reference proteome</keyword>
<dbReference type="InterPro" id="IPR001229">
    <property type="entry name" value="Jacalin-like_lectin_dom"/>
</dbReference>
<keyword evidence="2" id="KW-0430">Lectin</keyword>
<proteinExistence type="inferred from homology"/>
<feature type="domain" description="Jacalin-type lectin" evidence="4">
    <location>
        <begin position="446"/>
        <end position="586"/>
    </location>
</feature>
<feature type="domain" description="Jacalin-type lectin" evidence="4">
    <location>
        <begin position="2"/>
        <end position="146"/>
    </location>
</feature>
<dbReference type="InterPro" id="IPR036404">
    <property type="entry name" value="Jacalin-like_lectin_dom_sf"/>
</dbReference>
<dbReference type="CDD" id="cd09612">
    <property type="entry name" value="Jacalin"/>
    <property type="match status" value="4"/>
</dbReference>
<dbReference type="PROSITE" id="PS51752">
    <property type="entry name" value="JACALIN_LECTIN"/>
    <property type="match status" value="4"/>
</dbReference>
<dbReference type="PANTHER" id="PTHR47293">
    <property type="entry name" value="JACALIN-RELATED LECTIN 3"/>
    <property type="match status" value="1"/>
</dbReference>
<dbReference type="GeneID" id="104724217"/>
<evidence type="ECO:0000313" key="5">
    <source>
        <dbReference type="Proteomes" id="UP000694864"/>
    </source>
</evidence>
<dbReference type="SUPFAM" id="SSF51101">
    <property type="entry name" value="Mannose-binding lectins"/>
    <property type="match status" value="4"/>
</dbReference>
<evidence type="ECO:0000256" key="3">
    <source>
        <dbReference type="ARBA" id="ARBA00022737"/>
    </source>
</evidence>
<protein>
    <submittedName>
        <fullName evidence="6">Jacalin-related lectin 44-like</fullName>
    </submittedName>
</protein>
<reference evidence="5" key="1">
    <citation type="journal article" date="2014" name="Nat. Commun.">
        <title>The emerging biofuel crop Camelina sativa retains a highly undifferentiated hexaploid genome structure.</title>
        <authorList>
            <person name="Kagale S."/>
            <person name="Koh C."/>
            <person name="Nixon J."/>
            <person name="Bollina V."/>
            <person name="Clarke W.E."/>
            <person name="Tuteja R."/>
            <person name="Spillane C."/>
            <person name="Robinson S.J."/>
            <person name="Links M.G."/>
            <person name="Clarke C."/>
            <person name="Higgins E.E."/>
            <person name="Huebert T."/>
            <person name="Sharpe A.G."/>
            <person name="Parkin I.A."/>
        </authorList>
    </citation>
    <scope>NUCLEOTIDE SEQUENCE [LARGE SCALE GENOMIC DNA]</scope>
    <source>
        <strain evidence="5">cv. DH55</strain>
    </source>
</reference>
<comment type="similarity">
    <text evidence="1">Belongs to the jacalin lectin family.</text>
</comment>
<sequence>MIQKLGAKGIKLDERNLWDDGSDHDDVTKIYVQGGRQGIGSLYFNYVKSGKPKDGSIHGFFDYGFTQTFEINHLRDEHLESVDTYYNTKSYALQAIQFKTNFRTSELMGYSYECTMFTLAVKGKKIIGFHGSDRVQIYTLGAYFTSITPTRLEARGGIGGKKWDDGFDHENISKIEVLGGVEGILYIKSDYVKNGKLESGLIRGDSGDGFTQTFEINQSKKEYLVYVECYYNDATQGIQGLQLKTNLNRSVMMGYKKGRKFSLASNGNRIVGFHGYADKTLKSLGAYFSTATPNKLEYQGDPRGLHWDDGCNYDGVKKVYVDSILDTVYTVRFEYDNGGKVEKTPYRRDVKNEKEFVLDYPSEYITSVEGTLAAPKSVNITWITSLTFKTSKRRTSPTYGSVSSGRKFVLEKNGSALVGFYGYNGVGNTLNALGAYYRPFPPTPDATKLEAQGGDRGASWDDGGTFNSVNKIYIGLSENVIGFVKFMYFKSASVVIGDDHGNKTMLSDIEEFKLDPFEKITSLEGTFDDKLGGITMLRFKTDKRDSPYFGFGTTPTFVFHKDNHQIVGFHGKSSNMLHQLGIHVLPNGFKFVF</sequence>
<dbReference type="RefSeq" id="XP_019088260.1">
    <property type="nucleotide sequence ID" value="XM_019232715.1"/>
</dbReference>
<dbReference type="Pfam" id="PF01419">
    <property type="entry name" value="Jacalin"/>
    <property type="match status" value="4"/>
</dbReference>
<reference evidence="6" key="2">
    <citation type="submission" date="2025-08" db="UniProtKB">
        <authorList>
            <consortium name="RefSeq"/>
        </authorList>
    </citation>
    <scope>IDENTIFICATION</scope>
    <source>
        <tissue evidence="6">Leaf</tissue>
    </source>
</reference>
<dbReference type="PANTHER" id="PTHR47293:SF66">
    <property type="entry name" value="JACALIN-RELATED LECTIN 11-RELATED"/>
    <property type="match status" value="1"/>
</dbReference>
<dbReference type="Proteomes" id="UP000694864">
    <property type="component" value="Chromosome 11"/>
</dbReference>
<feature type="domain" description="Jacalin-type lectin" evidence="4">
    <location>
        <begin position="293"/>
        <end position="439"/>
    </location>
</feature>
<dbReference type="Gene3D" id="2.100.10.30">
    <property type="entry name" value="Jacalin-like lectin domain"/>
    <property type="match status" value="4"/>
</dbReference>
<keyword evidence="3" id="KW-0677">Repeat</keyword>
<dbReference type="SMART" id="SM00915">
    <property type="entry name" value="Jacalin"/>
    <property type="match status" value="4"/>
</dbReference>
<accession>A0ABM1QNC2</accession>
<name>A0ABM1QNC2_CAMSA</name>
<dbReference type="InterPro" id="IPR033734">
    <property type="entry name" value="Jacalin-like_lectin_dom_plant"/>
</dbReference>
<evidence type="ECO:0000313" key="6">
    <source>
        <dbReference type="RefSeq" id="XP_019088260.1"/>
    </source>
</evidence>
<gene>
    <name evidence="6" type="primary">LOC104724217</name>
</gene>
<organism evidence="5 6">
    <name type="scientific">Camelina sativa</name>
    <name type="common">False flax</name>
    <name type="synonym">Myagrum sativum</name>
    <dbReference type="NCBI Taxonomy" id="90675"/>
    <lineage>
        <taxon>Eukaryota</taxon>
        <taxon>Viridiplantae</taxon>
        <taxon>Streptophyta</taxon>
        <taxon>Embryophyta</taxon>
        <taxon>Tracheophyta</taxon>
        <taxon>Spermatophyta</taxon>
        <taxon>Magnoliopsida</taxon>
        <taxon>eudicotyledons</taxon>
        <taxon>Gunneridae</taxon>
        <taxon>Pentapetalae</taxon>
        <taxon>rosids</taxon>
        <taxon>malvids</taxon>
        <taxon>Brassicales</taxon>
        <taxon>Brassicaceae</taxon>
        <taxon>Camelineae</taxon>
        <taxon>Camelina</taxon>
    </lineage>
</organism>
<evidence type="ECO:0000259" key="4">
    <source>
        <dbReference type="PROSITE" id="PS51752"/>
    </source>
</evidence>
<evidence type="ECO:0000256" key="2">
    <source>
        <dbReference type="ARBA" id="ARBA00022734"/>
    </source>
</evidence>
<feature type="domain" description="Jacalin-type lectin" evidence="4">
    <location>
        <begin position="149"/>
        <end position="290"/>
    </location>
</feature>